<dbReference type="PANTHER" id="PTHR11863">
    <property type="entry name" value="STEROL DESATURASE"/>
    <property type="match status" value="1"/>
</dbReference>
<name>A0A6S6S1K9_9BACT</name>
<evidence type="ECO:0000313" key="7">
    <source>
        <dbReference type="EMBL" id="CAA6799202.1"/>
    </source>
</evidence>
<reference evidence="7" key="1">
    <citation type="submission" date="2020-01" db="EMBL/GenBank/DDBJ databases">
        <authorList>
            <person name="Meier V. D."/>
            <person name="Meier V D."/>
        </authorList>
    </citation>
    <scope>NUCLEOTIDE SEQUENCE</scope>
    <source>
        <strain evidence="7">HLG_WM_MAG_06</strain>
    </source>
</reference>
<dbReference type="GO" id="GO:0016491">
    <property type="term" value="F:oxidoreductase activity"/>
    <property type="evidence" value="ECO:0007669"/>
    <property type="project" value="InterPro"/>
</dbReference>
<comment type="subcellular location">
    <subcellularLocation>
        <location evidence="1">Membrane</location>
    </subcellularLocation>
</comment>
<evidence type="ECO:0000259" key="6">
    <source>
        <dbReference type="Pfam" id="PF04116"/>
    </source>
</evidence>
<feature type="transmembrane region" description="Helical" evidence="5">
    <location>
        <begin position="12"/>
        <end position="33"/>
    </location>
</feature>
<keyword evidence="2 5" id="KW-0812">Transmembrane</keyword>
<accession>A0A6S6S1K9</accession>
<feature type="transmembrane region" description="Helical" evidence="5">
    <location>
        <begin position="134"/>
        <end position="156"/>
    </location>
</feature>
<dbReference type="GO" id="GO:0016020">
    <property type="term" value="C:membrane"/>
    <property type="evidence" value="ECO:0007669"/>
    <property type="project" value="UniProtKB-SubCell"/>
</dbReference>
<evidence type="ECO:0000256" key="2">
    <source>
        <dbReference type="ARBA" id="ARBA00022692"/>
    </source>
</evidence>
<gene>
    <name evidence="7" type="ORF">HELGO_WM11271</name>
</gene>
<dbReference type="GO" id="GO:0008610">
    <property type="term" value="P:lipid biosynthetic process"/>
    <property type="evidence" value="ECO:0007669"/>
    <property type="project" value="InterPro"/>
</dbReference>
<keyword evidence="3 5" id="KW-1133">Transmembrane helix</keyword>
<protein>
    <recommendedName>
        <fullName evidence="6">Fatty acid hydroxylase domain-containing protein</fullName>
    </recommendedName>
</protein>
<feature type="transmembrane region" description="Helical" evidence="5">
    <location>
        <begin position="87"/>
        <end position="106"/>
    </location>
</feature>
<dbReference type="GO" id="GO:0005506">
    <property type="term" value="F:iron ion binding"/>
    <property type="evidence" value="ECO:0007669"/>
    <property type="project" value="InterPro"/>
</dbReference>
<evidence type="ECO:0000256" key="3">
    <source>
        <dbReference type="ARBA" id="ARBA00022989"/>
    </source>
</evidence>
<organism evidence="7">
    <name type="scientific">uncultured Sulfurovum sp</name>
    <dbReference type="NCBI Taxonomy" id="269237"/>
    <lineage>
        <taxon>Bacteria</taxon>
        <taxon>Pseudomonadati</taxon>
        <taxon>Campylobacterota</taxon>
        <taxon>Epsilonproteobacteria</taxon>
        <taxon>Campylobacterales</taxon>
        <taxon>Sulfurovaceae</taxon>
        <taxon>Sulfurovum</taxon>
        <taxon>environmental samples</taxon>
    </lineage>
</organism>
<proteinExistence type="predicted"/>
<dbReference type="Pfam" id="PF04116">
    <property type="entry name" value="FA_hydroxylase"/>
    <property type="match status" value="1"/>
</dbReference>
<feature type="transmembrane region" description="Helical" evidence="5">
    <location>
        <begin position="162"/>
        <end position="183"/>
    </location>
</feature>
<feature type="transmembrane region" description="Helical" evidence="5">
    <location>
        <begin position="53"/>
        <end position="75"/>
    </location>
</feature>
<dbReference type="InterPro" id="IPR006694">
    <property type="entry name" value="Fatty_acid_hydroxylase"/>
</dbReference>
<dbReference type="AlphaFoldDB" id="A0A6S6S1K9"/>
<evidence type="ECO:0000256" key="4">
    <source>
        <dbReference type="ARBA" id="ARBA00023136"/>
    </source>
</evidence>
<feature type="domain" description="Fatty acid hydroxylase" evidence="6">
    <location>
        <begin position="95"/>
        <end position="222"/>
    </location>
</feature>
<sequence length="231" mass="27509">MAMSWIELLKDPYSFFMLLSLINIGFYLLNYLFSSYWGSSRKQTLKRKTLFDFGISLVILMSNILVAIPGYWLFYYDYISFDMTSNFFISILHLCILVLLVDFIMYMGHKMSHYLEPFKSFHDKYHTHKEFNELSLYVMHPAEVLGLGMIFTLVFYGYSFSFYAVVLFLIINWFWGVIAHFNVDKISVPFFFSNNLFHAIHHRDGRYNLGFYTVFWDKVFGTFSSILIDEK</sequence>
<dbReference type="EMBL" id="CACVAP010000015">
    <property type="protein sequence ID" value="CAA6799202.1"/>
    <property type="molecule type" value="Genomic_DNA"/>
</dbReference>
<evidence type="ECO:0000256" key="1">
    <source>
        <dbReference type="ARBA" id="ARBA00004370"/>
    </source>
</evidence>
<keyword evidence="4 5" id="KW-0472">Membrane</keyword>
<dbReference type="InterPro" id="IPR050307">
    <property type="entry name" value="Sterol_Desaturase_Related"/>
</dbReference>
<evidence type="ECO:0000256" key="5">
    <source>
        <dbReference type="SAM" id="Phobius"/>
    </source>
</evidence>